<evidence type="ECO:0000259" key="10">
    <source>
        <dbReference type="PROSITE" id="PS51278"/>
    </source>
</evidence>
<dbReference type="PANTHER" id="PTHR43284:SF1">
    <property type="entry name" value="ASPARAGINE SYNTHETASE"/>
    <property type="match status" value="1"/>
</dbReference>
<dbReference type="InterPro" id="IPR006426">
    <property type="entry name" value="Asn_synth_AEB"/>
</dbReference>
<protein>
    <recommendedName>
        <fullName evidence="3">asparagine synthase (glutamine-hydrolyzing)</fullName>
        <ecNumber evidence="3">6.3.5.4</ecNumber>
    </recommendedName>
</protein>
<dbReference type="KEGG" id="fls:GLV81_12305"/>
<keyword evidence="5 9" id="KW-0067">ATP-binding</keyword>
<dbReference type="Gene3D" id="3.60.20.10">
    <property type="entry name" value="Glutamine Phosphoribosylpyrophosphate, subunit 1, domain 1"/>
    <property type="match status" value="1"/>
</dbReference>
<gene>
    <name evidence="11" type="primary">asnB</name>
    <name evidence="11" type="ORF">GLV81_12305</name>
</gene>
<evidence type="ECO:0000256" key="3">
    <source>
        <dbReference type="ARBA" id="ARBA00012737"/>
    </source>
</evidence>
<reference evidence="11 12" key="1">
    <citation type="submission" date="2019-11" db="EMBL/GenBank/DDBJ databases">
        <authorList>
            <person name="Im W.T."/>
        </authorList>
    </citation>
    <scope>NUCLEOTIDE SEQUENCE [LARGE SCALE GENOMIC DNA]</scope>
    <source>
        <strain evidence="11 12">SB-02</strain>
    </source>
</reference>
<accession>A0A6I6GM63</accession>
<evidence type="ECO:0000256" key="1">
    <source>
        <dbReference type="ARBA" id="ARBA00005187"/>
    </source>
</evidence>
<dbReference type="AlphaFoldDB" id="A0A6I6GM63"/>
<organism evidence="11 12">
    <name type="scientific">Phnomibacter ginsenosidimutans</name>
    <dbReference type="NCBI Taxonomy" id="2676868"/>
    <lineage>
        <taxon>Bacteria</taxon>
        <taxon>Pseudomonadati</taxon>
        <taxon>Bacteroidota</taxon>
        <taxon>Chitinophagia</taxon>
        <taxon>Chitinophagales</taxon>
        <taxon>Chitinophagaceae</taxon>
        <taxon>Phnomibacter</taxon>
    </lineage>
</organism>
<dbReference type="InterPro" id="IPR014729">
    <property type="entry name" value="Rossmann-like_a/b/a_fold"/>
</dbReference>
<evidence type="ECO:0000256" key="9">
    <source>
        <dbReference type="PIRSR" id="PIRSR001589-2"/>
    </source>
</evidence>
<dbReference type="Gene3D" id="3.40.50.620">
    <property type="entry name" value="HUPs"/>
    <property type="match status" value="1"/>
</dbReference>
<dbReference type="CDD" id="cd00712">
    <property type="entry name" value="AsnB"/>
    <property type="match status" value="1"/>
</dbReference>
<keyword evidence="6 8" id="KW-0315">Glutamine amidotransferase</keyword>
<dbReference type="InterPro" id="IPR051786">
    <property type="entry name" value="ASN_synthetase/amidase"/>
</dbReference>
<dbReference type="EC" id="6.3.5.4" evidence="3"/>
<dbReference type="RefSeq" id="WP_157479131.1">
    <property type="nucleotide sequence ID" value="NZ_CP046566.1"/>
</dbReference>
<keyword evidence="8" id="KW-0028">Amino-acid biosynthesis</keyword>
<evidence type="ECO:0000313" key="11">
    <source>
        <dbReference type="EMBL" id="QGW28778.1"/>
    </source>
</evidence>
<evidence type="ECO:0000256" key="4">
    <source>
        <dbReference type="ARBA" id="ARBA00022741"/>
    </source>
</evidence>
<dbReference type="GO" id="GO:0006529">
    <property type="term" value="P:asparagine biosynthetic process"/>
    <property type="evidence" value="ECO:0007669"/>
    <property type="project" value="UniProtKB-KW"/>
</dbReference>
<dbReference type="InterPro" id="IPR001962">
    <property type="entry name" value="Asn_synthase"/>
</dbReference>
<keyword evidence="4 9" id="KW-0547">Nucleotide-binding</keyword>
<proteinExistence type="inferred from homology"/>
<evidence type="ECO:0000256" key="2">
    <source>
        <dbReference type="ARBA" id="ARBA00005752"/>
    </source>
</evidence>
<dbReference type="SUPFAM" id="SSF52402">
    <property type="entry name" value="Adenine nucleotide alpha hydrolases-like"/>
    <property type="match status" value="1"/>
</dbReference>
<comment type="catalytic activity">
    <reaction evidence="7">
        <text>L-aspartate + L-glutamine + ATP + H2O = L-asparagine + L-glutamate + AMP + diphosphate + H(+)</text>
        <dbReference type="Rhea" id="RHEA:12228"/>
        <dbReference type="ChEBI" id="CHEBI:15377"/>
        <dbReference type="ChEBI" id="CHEBI:15378"/>
        <dbReference type="ChEBI" id="CHEBI:29985"/>
        <dbReference type="ChEBI" id="CHEBI:29991"/>
        <dbReference type="ChEBI" id="CHEBI:30616"/>
        <dbReference type="ChEBI" id="CHEBI:33019"/>
        <dbReference type="ChEBI" id="CHEBI:58048"/>
        <dbReference type="ChEBI" id="CHEBI:58359"/>
        <dbReference type="ChEBI" id="CHEBI:456215"/>
        <dbReference type="EC" id="6.3.5.4"/>
    </reaction>
</comment>
<keyword evidence="12" id="KW-1185">Reference proteome</keyword>
<evidence type="ECO:0000256" key="8">
    <source>
        <dbReference type="PIRSR" id="PIRSR001589-1"/>
    </source>
</evidence>
<dbReference type="SUPFAM" id="SSF56235">
    <property type="entry name" value="N-terminal nucleophile aminohydrolases (Ntn hydrolases)"/>
    <property type="match status" value="1"/>
</dbReference>
<evidence type="ECO:0000256" key="5">
    <source>
        <dbReference type="ARBA" id="ARBA00022840"/>
    </source>
</evidence>
<feature type="binding site" evidence="9">
    <location>
        <position position="95"/>
    </location>
    <ligand>
        <name>L-glutamine</name>
        <dbReference type="ChEBI" id="CHEBI:58359"/>
    </ligand>
</feature>
<dbReference type="InterPro" id="IPR017932">
    <property type="entry name" value="GATase_2_dom"/>
</dbReference>
<evidence type="ECO:0000256" key="6">
    <source>
        <dbReference type="ARBA" id="ARBA00022962"/>
    </source>
</evidence>
<feature type="active site" description="For GATase activity" evidence="8">
    <location>
        <position position="2"/>
    </location>
</feature>
<dbReference type="PANTHER" id="PTHR43284">
    <property type="entry name" value="ASPARAGINE SYNTHETASE (GLUTAMINE-HYDROLYZING)"/>
    <property type="match status" value="1"/>
</dbReference>
<dbReference type="CDD" id="cd01991">
    <property type="entry name" value="Asn_synthase_B_C"/>
    <property type="match status" value="1"/>
</dbReference>
<dbReference type="Pfam" id="PF00733">
    <property type="entry name" value="Asn_synthase"/>
    <property type="match status" value="1"/>
</dbReference>
<dbReference type="GO" id="GO:0005524">
    <property type="term" value="F:ATP binding"/>
    <property type="evidence" value="ECO:0007669"/>
    <property type="project" value="UniProtKB-KW"/>
</dbReference>
<comment type="pathway">
    <text evidence="1">Amino-acid biosynthesis; L-asparagine biosynthesis; L-asparagine from L-aspartate (L-Gln route): step 1/1.</text>
</comment>
<feature type="domain" description="Glutamine amidotransferase type-2" evidence="10">
    <location>
        <begin position="2"/>
        <end position="208"/>
    </location>
</feature>
<sequence>MCGIAGIIGEGHKEVLHQMLHAQRHRGPDNTSIWNGTNIALGHNRLSIIDLSDAANQPMHSSTGRFHIVFNGEIYNYKELRQQYLTDTLLKTHSDTEVLLALYEKKGIDMLPLLIGMFAFAIWDSVTETLIAVRDRFGVKPFYYAKQDGQYFFASEIKSIWQAGVTKQTNDEVWAGFFAHGMYGQPNQTFWQHIHALPAGHYAVFEKGNEPKLHQWFRLEEEVQHIKHAQDETEIVSNYSALMNGAVALRFRADVPVGFNISGGLDSSTLLNAIHNAYPENDSINAYTFYCNDERYDELPWVKQLIEHTRKPLHPVLLRVEEIPALAHAMAIQQDEPYGGIPTIAYSQIFKQARQEGVLVLLDGQGMDEAWGGYDYYYKSGGGIIQGSNAAPVLPATLDGSFASLAVAPQYKKPFDNDLQNLQYRDIFYTKFPRALRFNDRASMLYSTELREPFLDHRLLAYAFALPKHMKFRDGNTKFGLRQLAMRSMQQQLVLAPKRPLQTPQREWLRGPLRTWAHDHIATLTGSLNNGWFNAKEVEKGWQHFLDEKTDNSFFVWQWINAAMLLQA</sequence>
<evidence type="ECO:0000256" key="7">
    <source>
        <dbReference type="ARBA" id="ARBA00048741"/>
    </source>
</evidence>
<dbReference type="Pfam" id="PF13537">
    <property type="entry name" value="GATase_7"/>
    <property type="match status" value="1"/>
</dbReference>
<name>A0A6I6GM63_9BACT</name>
<keyword evidence="8" id="KW-0061">Asparagine biosynthesis</keyword>
<dbReference type="PROSITE" id="PS51278">
    <property type="entry name" value="GATASE_TYPE_2"/>
    <property type="match status" value="1"/>
</dbReference>
<dbReference type="InterPro" id="IPR029055">
    <property type="entry name" value="Ntn_hydrolases_N"/>
</dbReference>
<dbReference type="EMBL" id="CP046566">
    <property type="protein sequence ID" value="QGW28778.1"/>
    <property type="molecule type" value="Genomic_DNA"/>
</dbReference>
<dbReference type="NCBIfam" id="TIGR01536">
    <property type="entry name" value="asn_synth_AEB"/>
    <property type="match status" value="1"/>
</dbReference>
<evidence type="ECO:0000313" key="12">
    <source>
        <dbReference type="Proteomes" id="UP000426027"/>
    </source>
</evidence>
<dbReference type="GO" id="GO:0005829">
    <property type="term" value="C:cytosol"/>
    <property type="evidence" value="ECO:0007669"/>
    <property type="project" value="TreeGrafter"/>
</dbReference>
<dbReference type="GO" id="GO:0004066">
    <property type="term" value="F:asparagine synthase (glutamine-hydrolyzing) activity"/>
    <property type="evidence" value="ECO:0007669"/>
    <property type="project" value="UniProtKB-EC"/>
</dbReference>
<dbReference type="InterPro" id="IPR033738">
    <property type="entry name" value="AsnB_N"/>
</dbReference>
<dbReference type="PIRSF" id="PIRSF001589">
    <property type="entry name" value="Asn_synthetase_glu-h"/>
    <property type="match status" value="1"/>
</dbReference>
<comment type="similarity">
    <text evidence="2">Belongs to the asparagine synthetase family.</text>
</comment>
<keyword evidence="11" id="KW-0436">Ligase</keyword>
<dbReference type="Proteomes" id="UP000426027">
    <property type="component" value="Chromosome"/>
</dbReference>